<feature type="transmembrane region" description="Helical" evidence="1">
    <location>
        <begin position="21"/>
        <end position="36"/>
    </location>
</feature>
<name>A0A1B7LEL7_9FIRM</name>
<evidence type="ECO:0000313" key="3">
    <source>
        <dbReference type="Proteomes" id="UP000078532"/>
    </source>
</evidence>
<keyword evidence="1" id="KW-0472">Membrane</keyword>
<keyword evidence="1" id="KW-0812">Transmembrane</keyword>
<organism evidence="2 3">
    <name type="scientific">Desulfotomaculum copahuensis</name>
    <dbReference type="NCBI Taxonomy" id="1838280"/>
    <lineage>
        <taxon>Bacteria</taxon>
        <taxon>Bacillati</taxon>
        <taxon>Bacillota</taxon>
        <taxon>Clostridia</taxon>
        <taxon>Eubacteriales</taxon>
        <taxon>Desulfotomaculaceae</taxon>
        <taxon>Desulfotomaculum</taxon>
    </lineage>
</organism>
<evidence type="ECO:0000313" key="2">
    <source>
        <dbReference type="EMBL" id="OAT81686.1"/>
    </source>
</evidence>
<sequence>MNEVLKWGLMKQLRVIQQARHHRTGFMIFMFAYAISFLRKTFIWPIFMIHVVWLWLTTWRL</sequence>
<comment type="caution">
    <text evidence="2">The sequence shown here is derived from an EMBL/GenBank/DDBJ whole genome shotgun (WGS) entry which is preliminary data.</text>
</comment>
<feature type="transmembrane region" description="Helical" evidence="1">
    <location>
        <begin position="42"/>
        <end position="59"/>
    </location>
</feature>
<dbReference type="Proteomes" id="UP000078532">
    <property type="component" value="Unassembled WGS sequence"/>
</dbReference>
<protein>
    <submittedName>
        <fullName evidence="2">Uncharacterized protein</fullName>
    </submittedName>
</protein>
<dbReference type="EMBL" id="LYVF01000158">
    <property type="protein sequence ID" value="OAT81686.1"/>
    <property type="molecule type" value="Genomic_DNA"/>
</dbReference>
<accession>A0A1B7LEL7</accession>
<evidence type="ECO:0000256" key="1">
    <source>
        <dbReference type="SAM" id="Phobius"/>
    </source>
</evidence>
<reference evidence="2 3" key="1">
    <citation type="submission" date="2016-04" db="EMBL/GenBank/DDBJ databases">
        <authorList>
            <person name="Evans L.H."/>
            <person name="Alamgir A."/>
            <person name="Owens N."/>
            <person name="Weber N.D."/>
            <person name="Virtaneva K."/>
            <person name="Barbian K."/>
            <person name="Babar A."/>
            <person name="Rosenke K."/>
        </authorList>
    </citation>
    <scope>NUCLEOTIDE SEQUENCE [LARGE SCALE GENOMIC DNA]</scope>
    <source>
        <strain evidence="2 3">LMa1</strain>
    </source>
</reference>
<gene>
    <name evidence="2" type="ORF">A6M21_09740</name>
</gene>
<keyword evidence="3" id="KW-1185">Reference proteome</keyword>
<proteinExistence type="predicted"/>
<keyword evidence="1" id="KW-1133">Transmembrane helix</keyword>
<dbReference type="AlphaFoldDB" id="A0A1B7LEL7"/>